<dbReference type="SUPFAM" id="SSF48371">
    <property type="entry name" value="ARM repeat"/>
    <property type="match status" value="1"/>
</dbReference>
<evidence type="ECO:0000256" key="1">
    <source>
        <dbReference type="SAM" id="MobiDB-lite"/>
    </source>
</evidence>
<dbReference type="PANTHER" id="PTHR18460:SF3">
    <property type="entry name" value="TELO2-INTERACTING PROTEIN 1 HOMOLOG"/>
    <property type="match status" value="1"/>
</dbReference>
<dbReference type="GO" id="GO:0005737">
    <property type="term" value="C:cytoplasm"/>
    <property type="evidence" value="ECO:0007669"/>
    <property type="project" value="TreeGrafter"/>
</dbReference>
<dbReference type="InterPro" id="IPR016024">
    <property type="entry name" value="ARM-type_fold"/>
</dbReference>
<comment type="caution">
    <text evidence="3">The sequence shown here is derived from an EMBL/GenBank/DDBJ whole genome shotgun (WGS) entry which is preliminary data.</text>
</comment>
<name>A0AA35U0U2_GEOBA</name>
<dbReference type="AlphaFoldDB" id="A0AA35U0U2"/>
<reference evidence="3" key="1">
    <citation type="submission" date="2023-03" db="EMBL/GenBank/DDBJ databases">
        <authorList>
            <person name="Steffen K."/>
            <person name="Cardenas P."/>
        </authorList>
    </citation>
    <scope>NUCLEOTIDE SEQUENCE</scope>
</reference>
<dbReference type="EMBL" id="CASHTH010004488">
    <property type="protein sequence ID" value="CAI8058065.1"/>
    <property type="molecule type" value="Genomic_DNA"/>
</dbReference>
<dbReference type="Proteomes" id="UP001174909">
    <property type="component" value="Unassembled WGS sequence"/>
</dbReference>
<dbReference type="PANTHER" id="PTHR18460">
    <property type="entry name" value="TEL2 INTERACTING PROTEIN 1 TTI1 FAMILY MEMBER"/>
    <property type="match status" value="1"/>
</dbReference>
<feature type="region of interest" description="Disordered" evidence="1">
    <location>
        <begin position="299"/>
        <end position="323"/>
    </location>
</feature>
<evidence type="ECO:0000259" key="2">
    <source>
        <dbReference type="Pfam" id="PF24173"/>
    </source>
</evidence>
<dbReference type="InterPro" id="IPR057566">
    <property type="entry name" value="TPR_TTI1_N"/>
</dbReference>
<proteinExistence type="predicted"/>
<feature type="domain" description="TTI1 N-terminal TPR" evidence="2">
    <location>
        <begin position="15"/>
        <end position="392"/>
    </location>
</feature>
<protein>
    <submittedName>
        <fullName evidence="3">TELO2-interacting protein 1 homolog</fullName>
    </submittedName>
</protein>
<evidence type="ECO:0000313" key="4">
    <source>
        <dbReference type="Proteomes" id="UP001174909"/>
    </source>
</evidence>
<dbReference type="Pfam" id="PF24176">
    <property type="entry name" value="TPR_TTI1_2nd"/>
    <property type="match status" value="1"/>
</dbReference>
<dbReference type="Pfam" id="PF24173">
    <property type="entry name" value="TPR_TTI1_N"/>
    <property type="match status" value="1"/>
</dbReference>
<dbReference type="InterPro" id="IPR052587">
    <property type="entry name" value="TELO2-interacting_protein_1"/>
</dbReference>
<evidence type="ECO:0000313" key="3">
    <source>
        <dbReference type="EMBL" id="CAI8058065.1"/>
    </source>
</evidence>
<feature type="compositionally biased region" description="Polar residues" evidence="1">
    <location>
        <begin position="305"/>
        <end position="315"/>
    </location>
</feature>
<organism evidence="3 4">
    <name type="scientific">Geodia barretti</name>
    <name type="common">Barrett's horny sponge</name>
    <dbReference type="NCBI Taxonomy" id="519541"/>
    <lineage>
        <taxon>Eukaryota</taxon>
        <taxon>Metazoa</taxon>
        <taxon>Porifera</taxon>
        <taxon>Demospongiae</taxon>
        <taxon>Heteroscleromorpha</taxon>
        <taxon>Tetractinellida</taxon>
        <taxon>Astrophorina</taxon>
        <taxon>Geodiidae</taxon>
        <taxon>Geodia</taxon>
    </lineage>
</organism>
<gene>
    <name evidence="3" type="ORF">GBAR_LOCUS31582</name>
</gene>
<sequence length="643" mass="69957">MSAEVAADEAARKLFLQLKPSCVEVLRSCSAESLGRLDEALRRLPPRIPPPLMEYVLFPLRTWLRRLGGSDRVLLEHLLCSLSLLLSRAAPGQLSLSWDVFQELFAFLSMLLDGQMSQAAGLGAPSEERTLQALRCLKSLFLSATESSVSQLYQNVPAVGHCVSVLLAALGSCEGREVRSTALGGLLALSGLAEEDITLFTGVGGDIEDTADGLRSLAGRVGRERLREGRGEVLASFLPGVTTTTTKLLTSQPNLGQGILNLGLLVWTRYVSLSLSGVTHEETGDVDYVKRAAELVEGVRAEPQATPTGPAPSNTSRRDLRVERSRNWMRETDRKLALLAGKMGGVLVTVGGGWRGRRGVVLWAHCLLGNCHRTLVSVAPVLLEVLLTLSHDGYSLVSRPALLSLELFSAQHSREEGGELVSVLQERLYSLSSSLPRLMRQHDDTRKVSVMQLLAGYLKLLGPHAVTLTLSPPHLSHLTQALVQTLELETTPPHLTELQSLDSVGDNVVIVEGQSSGPRGNKKEVPQDSEDWWTISLHFKHFRHRRVEELVRDCCHLLGFFGSLRPLLDHLLERYYVATGDGGGRGSELLVVIGYVLMGAGGRGCVRGRDRPSHAGSREDLCGVVGGREEEEEEGRGPLFCTS</sequence>
<keyword evidence="4" id="KW-1185">Reference proteome</keyword>
<feature type="non-terminal residue" evidence="3">
    <location>
        <position position="643"/>
    </location>
</feature>
<accession>A0AA35U0U2</accession>